<evidence type="ECO:0000256" key="1">
    <source>
        <dbReference type="ARBA" id="ARBA00023015"/>
    </source>
</evidence>
<dbReference type="Pfam" id="PF00392">
    <property type="entry name" value="GntR"/>
    <property type="match status" value="1"/>
</dbReference>
<dbReference type="PANTHER" id="PTHR44846">
    <property type="entry name" value="MANNOSYL-D-GLYCERATE TRANSPORT/METABOLISM SYSTEM REPRESSOR MNGR-RELATED"/>
    <property type="match status" value="1"/>
</dbReference>
<evidence type="ECO:0000313" key="6">
    <source>
        <dbReference type="Proteomes" id="UP000003789"/>
    </source>
</evidence>
<dbReference type="GO" id="GO:0045892">
    <property type="term" value="P:negative regulation of DNA-templated transcription"/>
    <property type="evidence" value="ECO:0007669"/>
    <property type="project" value="TreeGrafter"/>
</dbReference>
<dbReference type="InterPro" id="IPR028978">
    <property type="entry name" value="Chorismate_lyase_/UTRA_dom_sf"/>
</dbReference>
<dbReference type="Pfam" id="PF07702">
    <property type="entry name" value="UTRA"/>
    <property type="match status" value="1"/>
</dbReference>
<organism evidence="5 6">
    <name type="scientific">Photobacterium profundum 3TCK</name>
    <dbReference type="NCBI Taxonomy" id="314280"/>
    <lineage>
        <taxon>Bacteria</taxon>
        <taxon>Pseudomonadati</taxon>
        <taxon>Pseudomonadota</taxon>
        <taxon>Gammaproteobacteria</taxon>
        <taxon>Vibrionales</taxon>
        <taxon>Vibrionaceae</taxon>
        <taxon>Photobacterium</taxon>
    </lineage>
</organism>
<dbReference type="EMBL" id="AAPH01000007">
    <property type="protein sequence ID" value="EAS44018.1"/>
    <property type="molecule type" value="Genomic_DNA"/>
</dbReference>
<keyword evidence="2" id="KW-0238">DNA-binding</keyword>
<dbReference type="PRINTS" id="PR00035">
    <property type="entry name" value="HTHGNTR"/>
</dbReference>
<dbReference type="SUPFAM" id="SSF46785">
    <property type="entry name" value="Winged helix' DNA-binding domain"/>
    <property type="match status" value="1"/>
</dbReference>
<protein>
    <submittedName>
        <fullName evidence="5">GntR-family transcriptional regulator</fullName>
    </submittedName>
</protein>
<evidence type="ECO:0000313" key="5">
    <source>
        <dbReference type="EMBL" id="EAS44018.1"/>
    </source>
</evidence>
<dbReference type="Gene3D" id="1.10.10.10">
    <property type="entry name" value="Winged helix-like DNA-binding domain superfamily/Winged helix DNA-binding domain"/>
    <property type="match status" value="1"/>
</dbReference>
<dbReference type="Gene3D" id="3.40.1410.10">
    <property type="entry name" value="Chorismate lyase-like"/>
    <property type="match status" value="1"/>
</dbReference>
<keyword evidence="1" id="KW-0805">Transcription regulation</keyword>
<dbReference type="GO" id="GO:0003677">
    <property type="term" value="F:DNA binding"/>
    <property type="evidence" value="ECO:0007669"/>
    <property type="project" value="UniProtKB-KW"/>
</dbReference>
<dbReference type="SUPFAM" id="SSF64288">
    <property type="entry name" value="Chorismate lyase-like"/>
    <property type="match status" value="1"/>
</dbReference>
<gene>
    <name evidence="5" type="ORF">P3TCK_12556</name>
</gene>
<accession>Q1Z626</accession>
<dbReference type="CDD" id="cd07377">
    <property type="entry name" value="WHTH_GntR"/>
    <property type="match status" value="1"/>
</dbReference>
<dbReference type="AlphaFoldDB" id="Q1Z626"/>
<dbReference type="PROSITE" id="PS50949">
    <property type="entry name" value="HTH_GNTR"/>
    <property type="match status" value="1"/>
</dbReference>
<evidence type="ECO:0000256" key="3">
    <source>
        <dbReference type="ARBA" id="ARBA00023163"/>
    </source>
</evidence>
<evidence type="ECO:0000259" key="4">
    <source>
        <dbReference type="PROSITE" id="PS50949"/>
    </source>
</evidence>
<dbReference type="InterPro" id="IPR011663">
    <property type="entry name" value="UTRA"/>
</dbReference>
<dbReference type="InterPro" id="IPR050679">
    <property type="entry name" value="Bact_HTH_transcr_reg"/>
</dbReference>
<dbReference type="SMART" id="SM00345">
    <property type="entry name" value="HTH_GNTR"/>
    <property type="match status" value="1"/>
</dbReference>
<dbReference type="GO" id="GO:0003700">
    <property type="term" value="F:DNA-binding transcription factor activity"/>
    <property type="evidence" value="ECO:0007669"/>
    <property type="project" value="InterPro"/>
</dbReference>
<comment type="caution">
    <text evidence="5">The sequence shown here is derived from an EMBL/GenBank/DDBJ whole genome shotgun (WGS) entry which is preliminary data.</text>
</comment>
<dbReference type="InterPro" id="IPR036388">
    <property type="entry name" value="WH-like_DNA-bd_sf"/>
</dbReference>
<dbReference type="PANTHER" id="PTHR44846:SF1">
    <property type="entry name" value="MANNOSYL-D-GLYCERATE TRANSPORT_METABOLISM SYSTEM REPRESSOR MNGR-RELATED"/>
    <property type="match status" value="1"/>
</dbReference>
<name>Q1Z626_9GAMM</name>
<keyword evidence="3" id="KW-0804">Transcription</keyword>
<dbReference type="SMART" id="SM00866">
    <property type="entry name" value="UTRA"/>
    <property type="match status" value="1"/>
</dbReference>
<dbReference type="RefSeq" id="WP_006230533.1">
    <property type="nucleotide sequence ID" value="NZ_CH724134.1"/>
</dbReference>
<proteinExistence type="predicted"/>
<reference evidence="5 6" key="1">
    <citation type="submission" date="2006-03" db="EMBL/GenBank/DDBJ databases">
        <authorList>
            <person name="Bartlett D.H."/>
            <person name="Valle G."/>
            <person name="Lauro F.M."/>
            <person name="Vezzi A."/>
            <person name="Simonato F."/>
            <person name="Eloe E."/>
            <person name="Vitulo N."/>
            <person name="Stratton T.K."/>
            <person name="D'angelo M."/>
            <person name="Ferriera S."/>
            <person name="Johnson J."/>
            <person name="Kravitz S."/>
            <person name="Beeson K."/>
            <person name="Sutton G."/>
            <person name="Rogers Y."/>
            <person name="Friedman R."/>
            <person name="Frazier M."/>
            <person name="Venter J.C."/>
        </authorList>
    </citation>
    <scope>NUCLEOTIDE SEQUENCE [LARGE SCALE GENOMIC DNA]</scope>
    <source>
        <strain evidence="5 6">3TCK</strain>
    </source>
</reference>
<dbReference type="InterPro" id="IPR000524">
    <property type="entry name" value="Tscrpt_reg_HTH_GntR"/>
</dbReference>
<evidence type="ECO:0000256" key="2">
    <source>
        <dbReference type="ARBA" id="ARBA00023125"/>
    </source>
</evidence>
<feature type="domain" description="HTH gntR-type" evidence="4">
    <location>
        <begin position="19"/>
        <end position="87"/>
    </location>
</feature>
<dbReference type="InterPro" id="IPR036390">
    <property type="entry name" value="WH_DNA-bd_sf"/>
</dbReference>
<dbReference type="Proteomes" id="UP000003789">
    <property type="component" value="Unassembled WGS sequence"/>
</dbReference>
<sequence>MEQQLIALVNEQLDPQSSTPLYLQLKQGIEIAISEKLLVHGSVLPSERKLAIGLGVSRVTVVKALAELLEQGLVVKKHGKGTMVSLPIHYNLSGGGFSSQLQLQGVAANRWLVRELIVCSSELSTPLELKADDTIAKIKRVRLADNVPVSIETMFIPERYLPRPELLEGSLYSYWRSRDIEPHTQEYSLSIYEPTEEEAKMLEIFHGFPLMKITLRSFDKLGHVLEYGSAICRSDFYQFDFKVQVGAK</sequence>
<dbReference type="HOGENOM" id="CLU_063236_2_3_6"/>